<dbReference type="Proteomes" id="UP000297703">
    <property type="component" value="Unassembled WGS sequence"/>
</dbReference>
<evidence type="ECO:0000313" key="3">
    <source>
        <dbReference type="Proteomes" id="UP000297703"/>
    </source>
</evidence>
<organism evidence="2 3">
    <name type="scientific">Platysternon megacephalum</name>
    <name type="common">big-headed turtle</name>
    <dbReference type="NCBI Taxonomy" id="55544"/>
    <lineage>
        <taxon>Eukaryota</taxon>
        <taxon>Metazoa</taxon>
        <taxon>Chordata</taxon>
        <taxon>Craniata</taxon>
        <taxon>Vertebrata</taxon>
        <taxon>Euteleostomi</taxon>
        <taxon>Archelosauria</taxon>
        <taxon>Testudinata</taxon>
        <taxon>Testudines</taxon>
        <taxon>Cryptodira</taxon>
        <taxon>Durocryptodira</taxon>
        <taxon>Testudinoidea</taxon>
        <taxon>Platysternidae</taxon>
        <taxon>Platysternon</taxon>
    </lineage>
</organism>
<keyword evidence="3" id="KW-1185">Reference proteome</keyword>
<dbReference type="EMBL" id="QXTE01000101">
    <property type="protein sequence ID" value="TFK06127.1"/>
    <property type="molecule type" value="Genomic_DNA"/>
</dbReference>
<comment type="caution">
    <text evidence="2">The sequence shown here is derived from an EMBL/GenBank/DDBJ whole genome shotgun (WGS) entry which is preliminary data.</text>
</comment>
<accession>A0A4D9E8B0</accession>
<evidence type="ECO:0000256" key="1">
    <source>
        <dbReference type="SAM" id="MobiDB-lite"/>
    </source>
</evidence>
<proteinExistence type="predicted"/>
<name>A0A4D9E8B0_9SAUR</name>
<reference evidence="2 3" key="1">
    <citation type="submission" date="2019-04" db="EMBL/GenBank/DDBJ databases">
        <title>Draft genome of the big-headed turtle Platysternon megacephalum.</title>
        <authorList>
            <person name="Gong S."/>
        </authorList>
    </citation>
    <scope>NUCLEOTIDE SEQUENCE [LARGE SCALE GENOMIC DNA]</scope>
    <source>
        <strain evidence="2">DO16091913</strain>
        <tissue evidence="2">Muscle</tissue>
    </source>
</reference>
<feature type="region of interest" description="Disordered" evidence="1">
    <location>
        <begin position="88"/>
        <end position="120"/>
    </location>
</feature>
<dbReference type="AlphaFoldDB" id="A0A4D9E8B0"/>
<reference evidence="2 3" key="2">
    <citation type="submission" date="2019-04" db="EMBL/GenBank/DDBJ databases">
        <title>The genome sequence of big-headed turtle.</title>
        <authorList>
            <person name="Gong S."/>
        </authorList>
    </citation>
    <scope>NUCLEOTIDE SEQUENCE [LARGE SCALE GENOMIC DNA]</scope>
    <source>
        <strain evidence="2">DO16091913</strain>
        <tissue evidence="2">Muscle</tissue>
    </source>
</reference>
<evidence type="ECO:0000313" key="2">
    <source>
        <dbReference type="EMBL" id="TFK06127.1"/>
    </source>
</evidence>
<gene>
    <name evidence="2" type="ORF">DR999_PMT11145</name>
</gene>
<protein>
    <submittedName>
        <fullName evidence="2">Uncharacterized protein</fullName>
    </submittedName>
</protein>
<sequence length="120" mass="13281">MLLKVGQRSQPDRREVIRYFNSVSKGTLLSSSPFLSRALPESRPQHPPLARLQLIQGPRVLGGRCFTLESSAGKQMLEACTLRFPTPRGACQPRSRSARAGHEDTRGGSCRHTGVLPMER</sequence>